<sequence>RVTFLSITAIRQVIAPGNIFNSFMCTGCSQKRSKDGTFHVEVTHEQLTAVQQEIEADVSILKY</sequence>
<dbReference type="EMBL" id="SNRW01040068">
    <property type="protein sequence ID" value="KAA6346924.1"/>
    <property type="molecule type" value="Genomic_DNA"/>
</dbReference>
<gene>
    <name evidence="1" type="ORF">EZS28_052058</name>
</gene>
<feature type="non-terminal residue" evidence="1">
    <location>
        <position position="1"/>
    </location>
</feature>
<dbReference type="AlphaFoldDB" id="A0A5J4SL28"/>
<proteinExistence type="predicted"/>
<protein>
    <submittedName>
        <fullName evidence="1">Uncharacterized protein</fullName>
    </submittedName>
</protein>
<name>A0A5J4SL28_9EUKA</name>
<reference evidence="1 2" key="1">
    <citation type="submission" date="2019-03" db="EMBL/GenBank/DDBJ databases">
        <title>Single cell metagenomics reveals metabolic interactions within the superorganism composed of flagellate Streblomastix strix and complex community of Bacteroidetes bacteria on its surface.</title>
        <authorList>
            <person name="Treitli S.C."/>
            <person name="Kolisko M."/>
            <person name="Husnik F."/>
            <person name="Keeling P."/>
            <person name="Hampl V."/>
        </authorList>
    </citation>
    <scope>NUCLEOTIDE SEQUENCE [LARGE SCALE GENOMIC DNA]</scope>
    <source>
        <strain evidence="1">ST1C</strain>
    </source>
</reference>
<comment type="caution">
    <text evidence="1">The sequence shown here is derived from an EMBL/GenBank/DDBJ whole genome shotgun (WGS) entry which is preliminary data.</text>
</comment>
<accession>A0A5J4SL28</accession>
<evidence type="ECO:0000313" key="2">
    <source>
        <dbReference type="Proteomes" id="UP000324800"/>
    </source>
</evidence>
<evidence type="ECO:0000313" key="1">
    <source>
        <dbReference type="EMBL" id="KAA6346924.1"/>
    </source>
</evidence>
<dbReference type="Proteomes" id="UP000324800">
    <property type="component" value="Unassembled WGS sequence"/>
</dbReference>
<organism evidence="1 2">
    <name type="scientific">Streblomastix strix</name>
    <dbReference type="NCBI Taxonomy" id="222440"/>
    <lineage>
        <taxon>Eukaryota</taxon>
        <taxon>Metamonada</taxon>
        <taxon>Preaxostyla</taxon>
        <taxon>Oxymonadida</taxon>
        <taxon>Streblomastigidae</taxon>
        <taxon>Streblomastix</taxon>
    </lineage>
</organism>